<dbReference type="FunCoup" id="A0A3N4L6I3">
    <property type="interactions" value="405"/>
</dbReference>
<evidence type="ECO:0000256" key="5">
    <source>
        <dbReference type="ARBA" id="ARBA00022729"/>
    </source>
</evidence>
<dbReference type="GO" id="GO:0005975">
    <property type="term" value="P:carbohydrate metabolic process"/>
    <property type="evidence" value="ECO:0007669"/>
    <property type="project" value="InterPro"/>
</dbReference>
<keyword evidence="6 14" id="KW-0378">Hydrolase</keyword>
<dbReference type="PANTHER" id="PTHR16631:SF26">
    <property type="entry name" value="GLUCAN 1,3-BETA-GLUCOSIDASE"/>
    <property type="match status" value="1"/>
</dbReference>
<dbReference type="Gene3D" id="3.20.20.80">
    <property type="entry name" value="Glycosidases"/>
    <property type="match status" value="1"/>
</dbReference>
<dbReference type="EC" id="3.2.1.58" evidence="10"/>
<evidence type="ECO:0000256" key="9">
    <source>
        <dbReference type="ARBA" id="ARBA00036824"/>
    </source>
</evidence>
<evidence type="ECO:0000256" key="11">
    <source>
        <dbReference type="ARBA" id="ARBA00041761"/>
    </source>
</evidence>
<accession>A0A3N4L6I3</accession>
<dbReference type="GO" id="GO:0004338">
    <property type="term" value="F:glucan exo-1,3-beta-glucosidase activity"/>
    <property type="evidence" value="ECO:0007669"/>
    <property type="project" value="UniProtKB-EC"/>
</dbReference>
<evidence type="ECO:0000256" key="3">
    <source>
        <dbReference type="ARBA" id="ARBA00022512"/>
    </source>
</evidence>
<dbReference type="PANTHER" id="PTHR16631">
    <property type="entry name" value="GLUCAN 1,3-BETA-GLUCOSIDASE"/>
    <property type="match status" value="1"/>
</dbReference>
<evidence type="ECO:0000256" key="4">
    <source>
        <dbReference type="ARBA" id="ARBA00022525"/>
    </source>
</evidence>
<dbReference type="GO" id="GO:0009986">
    <property type="term" value="C:cell surface"/>
    <property type="evidence" value="ECO:0007669"/>
    <property type="project" value="TreeGrafter"/>
</dbReference>
<keyword evidence="8" id="KW-0326">Glycosidase</keyword>
<dbReference type="GO" id="GO:0042973">
    <property type="term" value="F:glucan endo-1,3-beta-D-glucosidase activity"/>
    <property type="evidence" value="ECO:0007669"/>
    <property type="project" value="TreeGrafter"/>
</dbReference>
<evidence type="ECO:0000256" key="13">
    <source>
        <dbReference type="SAM" id="SignalP"/>
    </source>
</evidence>
<dbReference type="Pfam" id="PF00332">
    <property type="entry name" value="Glyco_hydro_17"/>
    <property type="match status" value="1"/>
</dbReference>
<dbReference type="InterPro" id="IPR050732">
    <property type="entry name" value="Beta-glucan_modifiers"/>
</dbReference>
<evidence type="ECO:0000256" key="10">
    <source>
        <dbReference type="ARBA" id="ARBA00038929"/>
    </source>
</evidence>
<evidence type="ECO:0000313" key="15">
    <source>
        <dbReference type="Proteomes" id="UP000277580"/>
    </source>
</evidence>
<comment type="similarity">
    <text evidence="2 12">Belongs to the glycosyl hydrolase 17 family.</text>
</comment>
<evidence type="ECO:0000256" key="8">
    <source>
        <dbReference type="ARBA" id="ARBA00023295"/>
    </source>
</evidence>
<comment type="catalytic activity">
    <reaction evidence="9">
        <text>Successive hydrolysis of beta-D-glucose units from the non-reducing ends of (1-&gt;3)-beta-D-glucans, releasing alpha-glucose.</text>
        <dbReference type="EC" id="3.2.1.58"/>
    </reaction>
</comment>
<feature type="signal peptide" evidence="13">
    <location>
        <begin position="1"/>
        <end position="21"/>
    </location>
</feature>
<dbReference type="GO" id="GO:0071555">
    <property type="term" value="P:cell wall organization"/>
    <property type="evidence" value="ECO:0007669"/>
    <property type="project" value="TreeGrafter"/>
</dbReference>
<proteinExistence type="inferred from homology"/>
<gene>
    <name evidence="14" type="ORF">P167DRAFT_479956</name>
</gene>
<dbReference type="Proteomes" id="UP000277580">
    <property type="component" value="Unassembled WGS sequence"/>
</dbReference>
<evidence type="ECO:0000256" key="6">
    <source>
        <dbReference type="ARBA" id="ARBA00022801"/>
    </source>
</evidence>
<dbReference type="STRING" id="1392247.A0A3N4L6I3"/>
<dbReference type="GO" id="GO:0009277">
    <property type="term" value="C:fungal-type cell wall"/>
    <property type="evidence" value="ECO:0007669"/>
    <property type="project" value="TreeGrafter"/>
</dbReference>
<name>A0A3N4L6I3_9PEZI</name>
<keyword evidence="15" id="KW-1185">Reference proteome</keyword>
<keyword evidence="7" id="KW-0325">Glycoprotein</keyword>
<evidence type="ECO:0000256" key="12">
    <source>
        <dbReference type="RuleBase" id="RU004335"/>
    </source>
</evidence>
<comment type="subcellular location">
    <subcellularLocation>
        <location evidence="1">Secreted</location>
        <location evidence="1">Cell wall</location>
    </subcellularLocation>
</comment>
<dbReference type="InterPro" id="IPR017853">
    <property type="entry name" value="GH"/>
</dbReference>
<dbReference type="SUPFAM" id="SSF51445">
    <property type="entry name" value="(Trans)glycosidases"/>
    <property type="match status" value="1"/>
</dbReference>
<keyword evidence="4" id="KW-0964">Secreted</keyword>
<protein>
    <recommendedName>
        <fullName evidence="10">glucan 1,3-beta-glucosidase</fullName>
        <ecNumber evidence="10">3.2.1.58</ecNumber>
    </recommendedName>
    <alternativeName>
        <fullName evidence="11">Exo-1,3-beta-glucanase</fullName>
    </alternativeName>
</protein>
<feature type="chain" id="PRO_5018271000" description="glucan 1,3-beta-glucosidase" evidence="13">
    <location>
        <begin position="22"/>
        <end position="305"/>
    </location>
</feature>
<dbReference type="EMBL" id="ML119107">
    <property type="protein sequence ID" value="RPB17102.1"/>
    <property type="molecule type" value="Genomic_DNA"/>
</dbReference>
<dbReference type="GO" id="GO:0005576">
    <property type="term" value="C:extracellular region"/>
    <property type="evidence" value="ECO:0007669"/>
    <property type="project" value="TreeGrafter"/>
</dbReference>
<keyword evidence="3" id="KW-0134">Cell wall</keyword>
<reference evidence="14 15" key="1">
    <citation type="journal article" date="2018" name="Nat. Ecol. Evol.">
        <title>Pezizomycetes genomes reveal the molecular basis of ectomycorrhizal truffle lifestyle.</title>
        <authorList>
            <person name="Murat C."/>
            <person name="Payen T."/>
            <person name="Noel B."/>
            <person name="Kuo A."/>
            <person name="Morin E."/>
            <person name="Chen J."/>
            <person name="Kohler A."/>
            <person name="Krizsan K."/>
            <person name="Balestrini R."/>
            <person name="Da Silva C."/>
            <person name="Montanini B."/>
            <person name="Hainaut M."/>
            <person name="Levati E."/>
            <person name="Barry K.W."/>
            <person name="Belfiori B."/>
            <person name="Cichocki N."/>
            <person name="Clum A."/>
            <person name="Dockter R.B."/>
            <person name="Fauchery L."/>
            <person name="Guy J."/>
            <person name="Iotti M."/>
            <person name="Le Tacon F."/>
            <person name="Lindquist E.A."/>
            <person name="Lipzen A."/>
            <person name="Malagnac F."/>
            <person name="Mello A."/>
            <person name="Molinier V."/>
            <person name="Miyauchi S."/>
            <person name="Poulain J."/>
            <person name="Riccioni C."/>
            <person name="Rubini A."/>
            <person name="Sitrit Y."/>
            <person name="Splivallo R."/>
            <person name="Traeger S."/>
            <person name="Wang M."/>
            <person name="Zifcakova L."/>
            <person name="Wipf D."/>
            <person name="Zambonelli A."/>
            <person name="Paolocci F."/>
            <person name="Nowrousian M."/>
            <person name="Ottonello S."/>
            <person name="Baldrian P."/>
            <person name="Spatafora J.W."/>
            <person name="Henrissat B."/>
            <person name="Nagy L.G."/>
            <person name="Aury J.M."/>
            <person name="Wincker P."/>
            <person name="Grigoriev I.V."/>
            <person name="Bonfante P."/>
            <person name="Martin F.M."/>
        </authorList>
    </citation>
    <scope>NUCLEOTIDE SEQUENCE [LARGE SCALE GENOMIC DNA]</scope>
    <source>
        <strain evidence="14 15">CCBAS932</strain>
    </source>
</reference>
<dbReference type="InterPro" id="IPR000490">
    <property type="entry name" value="Glyco_hydro_17"/>
</dbReference>
<dbReference type="AlphaFoldDB" id="A0A3N4L6I3"/>
<dbReference type="InParanoid" id="A0A3N4L6I3"/>
<evidence type="ECO:0000256" key="7">
    <source>
        <dbReference type="ARBA" id="ARBA00023180"/>
    </source>
</evidence>
<evidence type="ECO:0000313" key="14">
    <source>
        <dbReference type="EMBL" id="RPB17102.1"/>
    </source>
</evidence>
<sequence>MPSIISLAKVALLALPTLASAAGQMGFSLGARTNPDGADKTTTDFENDLDVIKTQSTIIRTYSVSDHGTMENIMPAVIAKNFKIVLGVWPTDDVKFEIEKETLKEFIPKFGFENIYAITVGSESLYRKELTGAKLATKINEVKDILKELGADSIPVGFADSWNMIVTSDAKPAIEASNIILANAFSYWQGQKMDNATHSFFDDIMQALSHVQEVKGSDLDWDFWVGETNWPTGGKDYENAVPSTENAATFWKESVCAMLAWGINIFVFEAFDEVFKPVEKGNDVEHHWGVWDENYKPKYDLSCPT</sequence>
<organism evidence="14 15">
    <name type="scientific">Morchella conica CCBAS932</name>
    <dbReference type="NCBI Taxonomy" id="1392247"/>
    <lineage>
        <taxon>Eukaryota</taxon>
        <taxon>Fungi</taxon>
        <taxon>Dikarya</taxon>
        <taxon>Ascomycota</taxon>
        <taxon>Pezizomycotina</taxon>
        <taxon>Pezizomycetes</taxon>
        <taxon>Pezizales</taxon>
        <taxon>Morchellaceae</taxon>
        <taxon>Morchella</taxon>
    </lineage>
</organism>
<dbReference type="OrthoDB" id="1293114at2759"/>
<evidence type="ECO:0000256" key="2">
    <source>
        <dbReference type="ARBA" id="ARBA00008773"/>
    </source>
</evidence>
<evidence type="ECO:0000256" key="1">
    <source>
        <dbReference type="ARBA" id="ARBA00004191"/>
    </source>
</evidence>
<keyword evidence="5 13" id="KW-0732">Signal</keyword>